<dbReference type="InterPro" id="IPR019532">
    <property type="entry name" value="Nucl_RNA-splicing_assoc_SR-25"/>
</dbReference>
<dbReference type="GO" id="GO:0006397">
    <property type="term" value="P:mRNA processing"/>
    <property type="evidence" value="ECO:0007669"/>
    <property type="project" value="UniProtKB-KW"/>
</dbReference>
<keyword evidence="7" id="KW-0539">Nucleus</keyword>
<evidence type="ECO:0000313" key="10">
    <source>
        <dbReference type="Proteomes" id="UP000600918"/>
    </source>
</evidence>
<dbReference type="GO" id="GO:0008380">
    <property type="term" value="P:RNA splicing"/>
    <property type="evidence" value="ECO:0007669"/>
    <property type="project" value="UniProtKB-KW"/>
</dbReference>
<evidence type="ECO:0000256" key="7">
    <source>
        <dbReference type="ARBA" id="ARBA00023242"/>
    </source>
</evidence>
<keyword evidence="10" id="KW-1185">Reference proteome</keyword>
<dbReference type="Pfam" id="PF10500">
    <property type="entry name" value="SR-25"/>
    <property type="match status" value="1"/>
</dbReference>
<dbReference type="AlphaFoldDB" id="A0A834P099"/>
<evidence type="ECO:0000313" key="9">
    <source>
        <dbReference type="EMBL" id="KAF7423431.1"/>
    </source>
</evidence>
<dbReference type="GO" id="GO:0005730">
    <property type="term" value="C:nucleolus"/>
    <property type="evidence" value="ECO:0007669"/>
    <property type="project" value="UniProtKB-SubCell"/>
</dbReference>
<name>A0A834P099_VESPE</name>
<dbReference type="GO" id="GO:0016607">
    <property type="term" value="C:nuclear speck"/>
    <property type="evidence" value="ECO:0007669"/>
    <property type="project" value="UniProtKB-SubCell"/>
</dbReference>
<feature type="compositionally biased region" description="Polar residues" evidence="8">
    <location>
        <begin position="169"/>
        <end position="178"/>
    </location>
</feature>
<organism evidence="9 10">
    <name type="scientific">Vespula pensylvanica</name>
    <name type="common">Western yellow jacket</name>
    <name type="synonym">Wasp</name>
    <dbReference type="NCBI Taxonomy" id="30213"/>
    <lineage>
        <taxon>Eukaryota</taxon>
        <taxon>Metazoa</taxon>
        <taxon>Ecdysozoa</taxon>
        <taxon>Arthropoda</taxon>
        <taxon>Hexapoda</taxon>
        <taxon>Insecta</taxon>
        <taxon>Pterygota</taxon>
        <taxon>Neoptera</taxon>
        <taxon>Endopterygota</taxon>
        <taxon>Hymenoptera</taxon>
        <taxon>Apocrita</taxon>
        <taxon>Aculeata</taxon>
        <taxon>Vespoidea</taxon>
        <taxon>Vespidae</taxon>
        <taxon>Vespinae</taxon>
        <taxon>Vespula</taxon>
    </lineage>
</organism>
<proteinExistence type="inferred from homology"/>
<feature type="compositionally biased region" description="Polar residues" evidence="8">
    <location>
        <begin position="145"/>
        <end position="160"/>
    </location>
</feature>
<feature type="compositionally biased region" description="Polar residues" evidence="8">
    <location>
        <begin position="1"/>
        <end position="10"/>
    </location>
</feature>
<accession>A0A834P099</accession>
<feature type="compositionally biased region" description="Basic residues" evidence="8">
    <location>
        <begin position="284"/>
        <end position="318"/>
    </location>
</feature>
<feature type="compositionally biased region" description="Low complexity" evidence="8">
    <location>
        <begin position="36"/>
        <end position="47"/>
    </location>
</feature>
<evidence type="ECO:0000256" key="4">
    <source>
        <dbReference type="ARBA" id="ARBA00017993"/>
    </source>
</evidence>
<feature type="compositionally biased region" description="Basic and acidic residues" evidence="8">
    <location>
        <begin position="208"/>
        <end position="228"/>
    </location>
</feature>
<reference evidence="9" key="1">
    <citation type="journal article" date="2020" name="G3 (Bethesda)">
        <title>High-Quality Assemblies for Three Invasive Social Wasps from the &lt;i&gt;Vespula&lt;/i&gt; Genus.</title>
        <authorList>
            <person name="Harrop T.W.R."/>
            <person name="Guhlin J."/>
            <person name="McLaughlin G.M."/>
            <person name="Permina E."/>
            <person name="Stockwell P."/>
            <person name="Gilligan J."/>
            <person name="Le Lec M.F."/>
            <person name="Gruber M.A.M."/>
            <person name="Quinn O."/>
            <person name="Lovegrove M."/>
            <person name="Duncan E.J."/>
            <person name="Remnant E.J."/>
            <person name="Van Eeckhoven J."/>
            <person name="Graham B."/>
            <person name="Knapp R.A."/>
            <person name="Langford K.W."/>
            <person name="Kronenberg Z."/>
            <person name="Press M.O."/>
            <person name="Eacker S.M."/>
            <person name="Wilson-Rankin E.E."/>
            <person name="Purcell J."/>
            <person name="Lester P.J."/>
            <person name="Dearden P.K."/>
        </authorList>
    </citation>
    <scope>NUCLEOTIDE SEQUENCE</scope>
    <source>
        <strain evidence="9">Volc-1</strain>
    </source>
</reference>
<evidence type="ECO:0000256" key="5">
    <source>
        <dbReference type="ARBA" id="ARBA00022664"/>
    </source>
</evidence>
<evidence type="ECO:0000256" key="6">
    <source>
        <dbReference type="ARBA" id="ARBA00023187"/>
    </source>
</evidence>
<feature type="compositionally biased region" description="Basic and acidic residues" evidence="8">
    <location>
        <begin position="179"/>
        <end position="199"/>
    </location>
</feature>
<dbReference type="EMBL" id="JACSDY010000007">
    <property type="protein sequence ID" value="KAF7423431.1"/>
    <property type="molecule type" value="Genomic_DNA"/>
</dbReference>
<evidence type="ECO:0000256" key="2">
    <source>
        <dbReference type="ARBA" id="ARBA00004604"/>
    </source>
</evidence>
<evidence type="ECO:0000256" key="8">
    <source>
        <dbReference type="SAM" id="MobiDB-lite"/>
    </source>
</evidence>
<feature type="compositionally biased region" description="Basic and acidic residues" evidence="8">
    <location>
        <begin position="60"/>
        <end position="70"/>
    </location>
</feature>
<evidence type="ECO:0000256" key="3">
    <source>
        <dbReference type="ARBA" id="ARBA00006852"/>
    </source>
</evidence>
<feature type="region of interest" description="Disordered" evidence="8">
    <location>
        <begin position="1"/>
        <end position="105"/>
    </location>
</feature>
<dbReference type="Proteomes" id="UP000600918">
    <property type="component" value="Unassembled WGS sequence"/>
</dbReference>
<feature type="compositionally biased region" description="Polar residues" evidence="8">
    <location>
        <begin position="81"/>
        <end position="95"/>
    </location>
</feature>
<evidence type="ECO:0000256" key="1">
    <source>
        <dbReference type="ARBA" id="ARBA00004324"/>
    </source>
</evidence>
<feature type="compositionally biased region" description="Basic and acidic residues" evidence="8">
    <location>
        <begin position="323"/>
        <end position="336"/>
    </location>
</feature>
<keyword evidence="6" id="KW-0508">mRNA splicing</keyword>
<sequence>MKEQTQSTHSDGSDSKLKRRSACSKDKRKKSRHRSSSSSSSSSSTSSHDIKLQKTRKKKKDDDRTFKEYKNGIIPQRMDRSVNNYKGSRNYNVPSHNFRERGNTSIRGSYKYGRFYNRNRRIPYNNYQYYRRNNEGRNYYTHYNNRVPNYNRSRNNQDQNIDYHRNSNKDASNQFVRESNSRDSSSKQEKCSLKVDKIQNIKTNIDPSHTKTREKRKADCLEGKPDHRTQKKRKKRSSSSSSSSSTSSTSSGSSSSSSTSSSSSSSSSSTSSSSSSDSSEDERKRKKQKKKAKRVKKNVKKHRKKRKLKKNSKKKLKKSSAIESKKRTSEKSKDTVTEISSEISERAKLMAPITKEEWEKKQSIIRRVYDEETGRYRLIKGDGEVIEEIVSRERHKEINRQATKGDGDYFQARLKGNIL</sequence>
<feature type="compositionally biased region" description="Low complexity" evidence="8">
    <location>
        <begin position="238"/>
        <end position="277"/>
    </location>
</feature>
<protein>
    <recommendedName>
        <fullName evidence="4">ADP-ribosylation factor-like protein 6-interacting protein 4</fullName>
    </recommendedName>
</protein>
<feature type="compositionally biased region" description="Basic residues" evidence="8">
    <location>
        <begin position="17"/>
        <end position="35"/>
    </location>
</feature>
<comment type="caution">
    <text evidence="9">The sequence shown here is derived from an EMBL/GenBank/DDBJ whole genome shotgun (WGS) entry which is preliminary data.</text>
</comment>
<gene>
    <name evidence="9" type="ORF">H0235_008714</name>
</gene>
<feature type="region of interest" description="Disordered" evidence="8">
    <location>
        <begin position="145"/>
        <end position="337"/>
    </location>
</feature>
<comment type="subcellular location">
    <subcellularLocation>
        <location evidence="1">Nucleus speckle</location>
    </subcellularLocation>
    <subcellularLocation>
        <location evidence="2">Nucleus</location>
        <location evidence="2">Nucleolus</location>
    </subcellularLocation>
</comment>
<comment type="similarity">
    <text evidence="3">Belongs to the ARL6IP4 family.</text>
</comment>
<keyword evidence="5" id="KW-0507">mRNA processing</keyword>